<keyword evidence="1" id="KW-0812">Transmembrane</keyword>
<dbReference type="Proteomes" id="UP000295302">
    <property type="component" value="Unassembled WGS sequence"/>
</dbReference>
<feature type="transmembrane region" description="Helical" evidence="1">
    <location>
        <begin position="165"/>
        <end position="185"/>
    </location>
</feature>
<dbReference type="Pfam" id="PF12730">
    <property type="entry name" value="ABC2_membrane_4"/>
    <property type="match status" value="1"/>
</dbReference>
<dbReference type="EMBL" id="SMKQ01000001">
    <property type="protein sequence ID" value="TDD57226.1"/>
    <property type="molecule type" value="Genomic_DNA"/>
</dbReference>
<keyword evidence="1" id="KW-0472">Membrane</keyword>
<proteinExistence type="predicted"/>
<feature type="transmembrane region" description="Helical" evidence="1">
    <location>
        <begin position="137"/>
        <end position="158"/>
    </location>
</feature>
<keyword evidence="3" id="KW-1185">Reference proteome</keyword>
<evidence type="ECO:0000256" key="1">
    <source>
        <dbReference type="SAM" id="Phobius"/>
    </source>
</evidence>
<keyword evidence="1" id="KW-1133">Transmembrane helix</keyword>
<reference evidence="2 3" key="1">
    <citation type="submission" date="2019-03" db="EMBL/GenBank/DDBJ databases">
        <title>Draft genome sequences of novel Actinobacteria.</title>
        <authorList>
            <person name="Sahin N."/>
            <person name="Ay H."/>
            <person name="Saygin H."/>
        </authorList>
    </citation>
    <scope>NUCLEOTIDE SEQUENCE [LARGE SCALE GENOMIC DNA]</scope>
    <source>
        <strain evidence="2 3">CH32</strain>
    </source>
</reference>
<dbReference type="RefSeq" id="WP_132607990.1">
    <property type="nucleotide sequence ID" value="NZ_SMKQ01000001.1"/>
</dbReference>
<feature type="transmembrane region" description="Helical" evidence="1">
    <location>
        <begin position="221"/>
        <end position="243"/>
    </location>
</feature>
<dbReference type="CDD" id="cd21809">
    <property type="entry name" value="ABC-2_lan_permease-like"/>
    <property type="match status" value="1"/>
</dbReference>
<sequence length="250" mass="25845">MGAVRAEFLKVKRSLSWAVVVLLPVAMVLSGAAGTLASGERPEDGWHTMWLRSVVFHGLFPLAIGIGILASLVWRAEHRGGNWNALMSGPTPSWRIVTAKAVVVAVLAAATQVVLLVAVIVIGSLVFGLPGMPPGEYFLISILIVLACVPVAVLQSGLSMIMRSFAAPIAVAFAGAGVSVVLLLAELDAAVFVLPYALIGRATQLGTGTFADTGPVTAGDVASIVIAAVTLAVLLTTATVSILDRRDTRT</sequence>
<feature type="transmembrane region" description="Helical" evidence="1">
    <location>
        <begin position="15"/>
        <end position="34"/>
    </location>
</feature>
<evidence type="ECO:0000313" key="3">
    <source>
        <dbReference type="Proteomes" id="UP000295302"/>
    </source>
</evidence>
<organism evidence="2 3">
    <name type="scientific">Nonomuraea terrae</name>
    <dbReference type="NCBI Taxonomy" id="2530383"/>
    <lineage>
        <taxon>Bacteria</taxon>
        <taxon>Bacillati</taxon>
        <taxon>Actinomycetota</taxon>
        <taxon>Actinomycetes</taxon>
        <taxon>Streptosporangiales</taxon>
        <taxon>Streptosporangiaceae</taxon>
        <taxon>Nonomuraea</taxon>
    </lineage>
</organism>
<protein>
    <submittedName>
        <fullName evidence="2">ABC transporter</fullName>
    </submittedName>
</protein>
<comment type="caution">
    <text evidence="2">The sequence shown here is derived from an EMBL/GenBank/DDBJ whole genome shotgun (WGS) entry which is preliminary data.</text>
</comment>
<dbReference type="AlphaFoldDB" id="A0A4R4ZGQ4"/>
<dbReference type="OrthoDB" id="9781996at2"/>
<gene>
    <name evidence="2" type="ORF">E1286_00440</name>
</gene>
<feature type="transmembrane region" description="Helical" evidence="1">
    <location>
        <begin position="97"/>
        <end position="125"/>
    </location>
</feature>
<name>A0A4R4ZGQ4_9ACTN</name>
<accession>A0A4R4ZGQ4</accession>
<evidence type="ECO:0000313" key="2">
    <source>
        <dbReference type="EMBL" id="TDD57226.1"/>
    </source>
</evidence>
<feature type="transmembrane region" description="Helical" evidence="1">
    <location>
        <begin position="54"/>
        <end position="76"/>
    </location>
</feature>